<evidence type="ECO:0008006" key="5">
    <source>
        <dbReference type="Google" id="ProtNLM"/>
    </source>
</evidence>
<accession>A0A225MDU1</accession>
<evidence type="ECO:0000256" key="2">
    <source>
        <dbReference type="ARBA" id="ARBA00023002"/>
    </source>
</evidence>
<dbReference type="PANTHER" id="PTHR11091:SF0">
    <property type="entry name" value="MALATE DEHYDROGENASE"/>
    <property type="match status" value="1"/>
</dbReference>
<dbReference type="Pfam" id="PF02615">
    <property type="entry name" value="Ldh_2"/>
    <property type="match status" value="1"/>
</dbReference>
<comment type="similarity">
    <text evidence="1">Belongs to the LDH2/MDH2 oxidoreductase family.</text>
</comment>
<evidence type="ECO:0000256" key="1">
    <source>
        <dbReference type="ARBA" id="ARBA00006056"/>
    </source>
</evidence>
<dbReference type="InterPro" id="IPR036111">
    <property type="entry name" value="Mal/L-sulfo/L-lacto_DH-like_sf"/>
</dbReference>
<sequence>MLTIIDGRENTRLRCEVHDLWLSSMEYSSSSTVRMSMQDAKALGVEALRRVGLDEEEADIIADHVVDAAMCGYGYSGLPKLLNLIESPRFAQPRQAMTWSNRTGPVCLLDGGNHNGMYVLHQAAQSAAERAEIHGMAMVGVCNTWMSGRSAYYVEMLSKAGYVGIHTVASSPVVAAPGGRAPVLGTNPIAFAFPTETEPLLIDMGTSAFMMTEVRYRRRLGIQLPEGVALDRYGAPTTDPGAAADGLLLPFGGHKGFALSLAIHALGLMCSTQELPHQGGPGALMIAVRPDLSGSIDAYRSALSQWLQSVKDAPRQAGMGDIRLPGERSARARAAAELNGIEVAAGVVDALRAHAAGSSVGL</sequence>
<dbReference type="SUPFAM" id="SSF89733">
    <property type="entry name" value="L-sulfolactate dehydrogenase-like"/>
    <property type="match status" value="1"/>
</dbReference>
<dbReference type="InterPro" id="IPR003767">
    <property type="entry name" value="Malate/L-lactate_DH-like"/>
</dbReference>
<evidence type="ECO:0000313" key="4">
    <source>
        <dbReference type="Proteomes" id="UP000214603"/>
    </source>
</evidence>
<comment type="caution">
    <text evidence="3">The sequence shown here is derived from an EMBL/GenBank/DDBJ whole genome shotgun (WGS) entry which is preliminary data.</text>
</comment>
<reference evidence="4" key="1">
    <citation type="submission" date="2017-06" db="EMBL/GenBank/DDBJ databases">
        <title>Herbaspirillum phytohormonus sp. nov., isolated from the root nodule of Robinia pseudoacacia in lead-zinc mine.</title>
        <authorList>
            <person name="Fan M."/>
            <person name="Lin Y."/>
        </authorList>
    </citation>
    <scope>NUCLEOTIDE SEQUENCE [LARGE SCALE GENOMIC DNA]</scope>
    <source>
        <strain evidence="4">SC-089</strain>
    </source>
</reference>
<keyword evidence="2" id="KW-0560">Oxidoreductase</keyword>
<dbReference type="InterPro" id="IPR043143">
    <property type="entry name" value="Mal/L-sulf/L-lact_DH-like_NADP"/>
</dbReference>
<protein>
    <recommendedName>
        <fullName evidence="5">Lactate dehydrogenase</fullName>
    </recommendedName>
</protein>
<proteinExistence type="inferred from homology"/>
<dbReference type="InterPro" id="IPR043144">
    <property type="entry name" value="Mal/L-sulf/L-lact_DH-like_ah"/>
</dbReference>
<keyword evidence="4" id="KW-1185">Reference proteome</keyword>
<dbReference type="EMBL" id="NJIH01000007">
    <property type="protein sequence ID" value="OWT58972.1"/>
    <property type="molecule type" value="Genomic_DNA"/>
</dbReference>
<dbReference type="AlphaFoldDB" id="A0A225MDU1"/>
<dbReference type="Proteomes" id="UP000214603">
    <property type="component" value="Unassembled WGS sequence"/>
</dbReference>
<gene>
    <name evidence="3" type="ORF">CEY11_12285</name>
</gene>
<dbReference type="Gene3D" id="1.10.1530.10">
    <property type="match status" value="1"/>
</dbReference>
<evidence type="ECO:0000313" key="3">
    <source>
        <dbReference type="EMBL" id="OWT58972.1"/>
    </source>
</evidence>
<dbReference type="GO" id="GO:0016491">
    <property type="term" value="F:oxidoreductase activity"/>
    <property type="evidence" value="ECO:0007669"/>
    <property type="project" value="UniProtKB-KW"/>
</dbReference>
<dbReference type="Gene3D" id="3.30.1370.60">
    <property type="entry name" value="Hypothetical oxidoreductase yiak, domain 2"/>
    <property type="match status" value="1"/>
</dbReference>
<dbReference type="PANTHER" id="PTHR11091">
    <property type="entry name" value="OXIDOREDUCTASE-RELATED"/>
    <property type="match status" value="1"/>
</dbReference>
<name>A0A225MDU1_9BURK</name>
<organism evidence="3 4">
    <name type="scientific">Candidimonas nitroreducens</name>
    <dbReference type="NCBI Taxonomy" id="683354"/>
    <lineage>
        <taxon>Bacteria</taxon>
        <taxon>Pseudomonadati</taxon>
        <taxon>Pseudomonadota</taxon>
        <taxon>Betaproteobacteria</taxon>
        <taxon>Burkholderiales</taxon>
        <taxon>Alcaligenaceae</taxon>
        <taxon>Candidimonas</taxon>
    </lineage>
</organism>